<dbReference type="RefSeq" id="WP_144088901.1">
    <property type="nucleotide sequence ID" value="NZ_VMHE01000013.1"/>
</dbReference>
<dbReference type="AlphaFoldDB" id="A0A556PKS2"/>
<comment type="caution">
    <text evidence="2">The sequence shown here is derived from an EMBL/GenBank/DDBJ whole genome shotgun (WGS) entry which is preliminary data.</text>
</comment>
<evidence type="ECO:0000313" key="3">
    <source>
        <dbReference type="Proteomes" id="UP000316425"/>
    </source>
</evidence>
<feature type="coiled-coil region" evidence="1">
    <location>
        <begin position="89"/>
        <end position="137"/>
    </location>
</feature>
<keyword evidence="3" id="KW-1185">Reference proteome</keyword>
<dbReference type="Pfam" id="PF16888">
    <property type="entry name" value="YwqH-like"/>
    <property type="match status" value="1"/>
</dbReference>
<reference evidence="2 3" key="1">
    <citation type="submission" date="2019-07" db="EMBL/GenBank/DDBJ databases">
        <title>Allobacillus sp. nov. SKP isolated from shrimp paste of Euphausiacea.</title>
        <authorList>
            <person name="Kanchanasin P."/>
            <person name="Tanasupawat S."/>
            <person name="Shi W."/>
            <person name="Wu L."/>
            <person name="Ma J."/>
        </authorList>
    </citation>
    <scope>NUCLEOTIDE SEQUENCE [LARGE SCALE GENOMIC DNA]</scope>
    <source>
        <strain evidence="2 3">SKP4-8</strain>
    </source>
</reference>
<dbReference type="Gene3D" id="1.10.287.1060">
    <property type="entry name" value="ESAT-6-like"/>
    <property type="match status" value="1"/>
</dbReference>
<evidence type="ECO:0000313" key="2">
    <source>
        <dbReference type="EMBL" id="TSJ64966.1"/>
    </source>
</evidence>
<proteinExistence type="predicted"/>
<evidence type="ECO:0000256" key="1">
    <source>
        <dbReference type="SAM" id="Coils"/>
    </source>
</evidence>
<gene>
    <name evidence="2" type="ORF">FPQ13_08435</name>
</gene>
<sequence length="140" mass="15814">MTSIRQLNAQKVTVLRGIADKKNSISSLEEKISRLQTAATRLTASISALESTQQAIENLTVDLGRWRGEEKSEFEENYSDYQESTRAYLSKTENAKDAIDQDIKRYEAQMATSTTSLMNLESSLASIEWQIRQADMEGVR</sequence>
<name>A0A556PKS2_9BACI</name>
<accession>A0A556PKS2</accession>
<protein>
    <submittedName>
        <fullName evidence="2">DUF5082 domain-containing protein</fullName>
    </submittedName>
</protein>
<dbReference type="EMBL" id="VMHE01000013">
    <property type="protein sequence ID" value="TSJ64966.1"/>
    <property type="molecule type" value="Genomic_DNA"/>
</dbReference>
<dbReference type="InterPro" id="IPR031681">
    <property type="entry name" value="YwqH-like"/>
</dbReference>
<feature type="coiled-coil region" evidence="1">
    <location>
        <begin position="18"/>
        <end position="45"/>
    </location>
</feature>
<keyword evidence="1" id="KW-0175">Coiled coil</keyword>
<dbReference type="OrthoDB" id="2236973at2"/>
<dbReference type="Proteomes" id="UP000316425">
    <property type="component" value="Unassembled WGS sequence"/>
</dbReference>
<organism evidence="2 3">
    <name type="scientific">Allobacillus salarius</name>
    <dbReference type="NCBI Taxonomy" id="1955272"/>
    <lineage>
        <taxon>Bacteria</taxon>
        <taxon>Bacillati</taxon>
        <taxon>Bacillota</taxon>
        <taxon>Bacilli</taxon>
        <taxon>Bacillales</taxon>
        <taxon>Bacillaceae</taxon>
        <taxon>Allobacillus</taxon>
    </lineage>
</organism>